<dbReference type="HOGENOM" id="CLU_509699_0_0_11"/>
<accession>D7WAR5</accession>
<proteinExistence type="predicted"/>
<evidence type="ECO:0000313" key="3">
    <source>
        <dbReference type="Proteomes" id="UP000004208"/>
    </source>
</evidence>
<feature type="compositionally biased region" description="Basic and acidic residues" evidence="1">
    <location>
        <begin position="427"/>
        <end position="442"/>
    </location>
</feature>
<feature type="region of interest" description="Disordered" evidence="1">
    <location>
        <begin position="407"/>
        <end position="534"/>
    </location>
</feature>
<sequence>MGNAQVKDRLNAVTREVAAINGVSSGDLNQINAKVSDISAKLDYTNGKDTSALPTEAARVNPKGDQPGGKSLPGGRSGGWGIVGLLVELAPLAFGAINSAGDWLRDIGITGHEDDLDEGQRELDRCLEDLRTETGECVNAVDEIDSNAEDGVLAILDTLLKFLPLARAVSSPQNEAAALLPVVKALMYVEKTIDDRNESMRQCYEHLESLYDEVGQLPSPSAKEYYPPNGGAPTSPEGEPDTPKQTEQPEQKEPPVDGPPLKEQPPTGATEAPVKPAGPQAAPAPEPAPGPAPVAAPAPSVQAAPPSAESVTMPTIPASVATEPAGFTASAGGANLNVNINVGLGGDLGGVPPAPAAPTAPPVLPTPPSLPAVPPVGPVGQAAIGQFIAGVEEFKNMVMDCLSETELPPAADCECPPEAPETESDTLPEKPAPDHQAPEKPAPENPATEQPATEQPEEKLAPPPELAEVKEPPPPPKQSVAPAGAGEPGQTSDATDVAPEEPHQPAEPAAPHTDSSGIDTGSDTNERTRKTRTW</sequence>
<dbReference type="RefSeq" id="WP_005286577.1">
    <property type="nucleotide sequence ID" value="NZ_CM000961.1"/>
</dbReference>
<keyword evidence="3" id="KW-1185">Reference proteome</keyword>
<comment type="caution">
    <text evidence="2">The sequence shown here is derived from an EMBL/GenBank/DDBJ whole genome shotgun (WGS) entry which is preliminary data.</text>
</comment>
<feature type="compositionally biased region" description="Basic and acidic residues" evidence="1">
    <location>
        <begin position="241"/>
        <end position="255"/>
    </location>
</feature>
<feature type="compositionally biased region" description="Polar residues" evidence="1">
    <location>
        <begin position="513"/>
        <end position="523"/>
    </location>
</feature>
<gene>
    <name evidence="2" type="ORF">HMPREF0291_10204</name>
</gene>
<dbReference type="Proteomes" id="UP000004208">
    <property type="component" value="Unassembled WGS sequence"/>
</dbReference>
<feature type="compositionally biased region" description="Pro residues" evidence="1">
    <location>
        <begin position="282"/>
        <end position="296"/>
    </location>
</feature>
<evidence type="ECO:0000256" key="1">
    <source>
        <dbReference type="SAM" id="MobiDB-lite"/>
    </source>
</evidence>
<dbReference type="EMBL" id="ACLJ02000001">
    <property type="protein sequence ID" value="EFK54946.1"/>
    <property type="molecule type" value="Genomic_DNA"/>
</dbReference>
<feature type="compositionally biased region" description="Low complexity" evidence="1">
    <location>
        <begin position="407"/>
        <end position="416"/>
    </location>
</feature>
<evidence type="ECO:0000313" key="2">
    <source>
        <dbReference type="EMBL" id="EFK54946.1"/>
    </source>
</evidence>
<feature type="region of interest" description="Disordered" evidence="1">
    <location>
        <begin position="45"/>
        <end position="75"/>
    </location>
</feature>
<reference evidence="2" key="1">
    <citation type="submission" date="2010-06" db="EMBL/GenBank/DDBJ databases">
        <authorList>
            <person name="Muzny D."/>
            <person name="Qin X."/>
            <person name="Buhay C."/>
            <person name="Dugan-Rocha S."/>
            <person name="Ding Y."/>
            <person name="Chen G."/>
            <person name="Hawes A."/>
            <person name="Holder M."/>
            <person name="Jhangiani S."/>
            <person name="Johnson A."/>
            <person name="Khan Z."/>
            <person name="Li Z."/>
            <person name="Liu W."/>
            <person name="Liu X."/>
            <person name="Perez L."/>
            <person name="Shen H."/>
            <person name="Wang Q."/>
            <person name="Watt J."/>
            <person name="Xi L."/>
            <person name="Xin Y."/>
            <person name="Zhou J."/>
            <person name="Deng J."/>
            <person name="Jiang H."/>
            <person name="Liu Y."/>
            <person name="Qu J."/>
            <person name="Song X.-Z."/>
            <person name="Zhang L."/>
            <person name="Villasana D."/>
            <person name="Johnson A."/>
            <person name="Liu J."/>
            <person name="Liyanage D."/>
            <person name="Lorensuhewa L."/>
            <person name="Robinson T."/>
            <person name="Song A."/>
            <person name="Song B.-B."/>
            <person name="Dinh H."/>
            <person name="Thornton R."/>
            <person name="Coyle M."/>
            <person name="Francisco L."/>
            <person name="Jackson L."/>
            <person name="Javaid M."/>
            <person name="Korchina V."/>
            <person name="Kovar C."/>
            <person name="Mata R."/>
            <person name="Mathew T."/>
            <person name="Ngo R."/>
            <person name="Nguyen L."/>
            <person name="Nguyen N."/>
            <person name="Okwuonu G."/>
            <person name="Ongeri F."/>
            <person name="Pham C."/>
            <person name="Simmons D."/>
            <person name="Wilczek-Boney K."/>
            <person name="Hale W."/>
            <person name="Jakkamsetti A."/>
            <person name="Pham P."/>
            <person name="Ruth R."/>
            <person name="San Lucas F."/>
            <person name="Warren J."/>
            <person name="Zhang J."/>
            <person name="Zhao Z."/>
            <person name="Zhou C."/>
            <person name="Zhu D."/>
            <person name="Lee S."/>
            <person name="Bess C."/>
            <person name="Blankenburg K."/>
            <person name="Forbes L."/>
            <person name="Fu Q."/>
            <person name="Gubbala S."/>
            <person name="Hirani K."/>
            <person name="Jayaseelan J.C."/>
            <person name="Lara F."/>
            <person name="Munidasa M."/>
            <person name="Palculict T."/>
            <person name="Patil S."/>
            <person name="Pu L.-L."/>
            <person name="Saada N."/>
            <person name="Tang L."/>
            <person name="Weissenberger G."/>
            <person name="Zhu Y."/>
            <person name="Hemphill L."/>
            <person name="Shang Y."/>
            <person name="Youmans B."/>
            <person name="Ayvaz T."/>
            <person name="Ross M."/>
            <person name="Santibanez J."/>
            <person name="Aqrawi P."/>
            <person name="Gross S."/>
            <person name="Joshi V."/>
            <person name="Fowler G."/>
            <person name="Nazareth L."/>
            <person name="Reid J."/>
            <person name="Worley K."/>
            <person name="Petrosino J."/>
            <person name="Highlander S."/>
            <person name="Gibbs R."/>
        </authorList>
    </citation>
    <scope>NUCLEOTIDE SEQUENCE [LARGE SCALE GENOMIC DNA]</scope>
    <source>
        <strain evidence="2">ATCC 33030</strain>
    </source>
</reference>
<feature type="compositionally biased region" description="Low complexity" evidence="1">
    <location>
        <begin position="297"/>
        <end position="309"/>
    </location>
</feature>
<name>D7WAR5_9CORY</name>
<dbReference type="AlphaFoldDB" id="D7WAR5"/>
<dbReference type="STRING" id="585529.HMPREF0291_10204"/>
<dbReference type="OrthoDB" id="4427385at2"/>
<organism evidence="2 3">
    <name type="scientific">Corynebacterium genitalium ATCC 33030</name>
    <dbReference type="NCBI Taxonomy" id="585529"/>
    <lineage>
        <taxon>Bacteria</taxon>
        <taxon>Bacillati</taxon>
        <taxon>Actinomycetota</taxon>
        <taxon>Actinomycetes</taxon>
        <taxon>Mycobacteriales</taxon>
        <taxon>Corynebacteriaceae</taxon>
        <taxon>Corynebacterium</taxon>
    </lineage>
</organism>
<protein>
    <submittedName>
        <fullName evidence="2">Uncharacterized protein</fullName>
    </submittedName>
</protein>
<feature type="region of interest" description="Disordered" evidence="1">
    <location>
        <begin position="217"/>
        <end position="311"/>
    </location>
</feature>